<dbReference type="RefSeq" id="XP_012865741.1">
    <property type="nucleotide sequence ID" value="XM_013010287.1"/>
</dbReference>
<dbReference type="PANTHER" id="PTHR46793:SF3">
    <property type="entry name" value="RIKEN CDNA 4930596D02 GENE"/>
    <property type="match status" value="1"/>
</dbReference>
<dbReference type="OrthoDB" id="9717162at2759"/>
<dbReference type="PANTHER" id="PTHR46793">
    <property type="entry name" value="1700018F24RIK PROTEIN-RELATED-RELATED"/>
    <property type="match status" value="1"/>
</dbReference>
<dbReference type="KEGG" id="dord:105981208"/>
<dbReference type="InterPro" id="IPR000651">
    <property type="entry name" value="Ras-like_Gua-exchang_fac_N"/>
</dbReference>
<evidence type="ECO:0000256" key="2">
    <source>
        <dbReference type="SAM" id="MobiDB-lite"/>
    </source>
</evidence>
<evidence type="ECO:0000256" key="1">
    <source>
        <dbReference type="PROSITE-ProRule" id="PRU00135"/>
    </source>
</evidence>
<feature type="region of interest" description="Disordered" evidence="2">
    <location>
        <begin position="54"/>
        <end position="75"/>
    </location>
</feature>
<dbReference type="AlphaFoldDB" id="A0A1S3EN01"/>
<keyword evidence="1" id="KW-0344">Guanine-nucleotide releasing factor</keyword>
<dbReference type="GO" id="GO:0005085">
    <property type="term" value="F:guanyl-nucleotide exchange factor activity"/>
    <property type="evidence" value="ECO:0007669"/>
    <property type="project" value="UniProtKB-KW"/>
</dbReference>
<sequence length="138" mass="15842">METEKHTNGNITYLSKKARLIINHWSRDSGLSQEKYGCLSQSCRHWISGKPRTNHLRDLSKKKPRKSQGNSGKCANESSLTLNVPCDIWSPEAGLLDMLVMNLVPAYQKGDLFYVGNFLHNYRQWATMEQVLDIVFKK</sequence>
<dbReference type="InParanoid" id="A0A1S3EN01"/>
<gene>
    <name evidence="5" type="primary">LOC105981208</name>
</gene>
<keyword evidence="4" id="KW-1185">Reference proteome</keyword>
<name>A0A1S3EN01_DIPOR</name>
<accession>A0A1S3EN01</accession>
<dbReference type="PROSITE" id="PS50212">
    <property type="entry name" value="RASGEF_NTER"/>
    <property type="match status" value="1"/>
</dbReference>
<dbReference type="InterPro" id="IPR023578">
    <property type="entry name" value="Ras_GEF_dom_sf"/>
</dbReference>
<dbReference type="Gene3D" id="1.20.870.10">
    <property type="entry name" value="Son of sevenless (SoS) protein Chain: S domain 1"/>
    <property type="match status" value="1"/>
</dbReference>
<dbReference type="GeneID" id="105981208"/>
<evidence type="ECO:0000313" key="4">
    <source>
        <dbReference type="Proteomes" id="UP000081671"/>
    </source>
</evidence>
<evidence type="ECO:0000259" key="3">
    <source>
        <dbReference type="PROSITE" id="PS50212"/>
    </source>
</evidence>
<reference evidence="5" key="1">
    <citation type="submission" date="2025-08" db="UniProtKB">
        <authorList>
            <consortium name="RefSeq"/>
        </authorList>
    </citation>
    <scope>IDENTIFICATION</scope>
    <source>
        <tissue evidence="5">Kidney</tissue>
    </source>
</reference>
<evidence type="ECO:0000313" key="5">
    <source>
        <dbReference type="RefSeq" id="XP_012865741.1"/>
    </source>
</evidence>
<dbReference type="Proteomes" id="UP000081671">
    <property type="component" value="Unplaced"/>
</dbReference>
<dbReference type="SUPFAM" id="SSF48366">
    <property type="entry name" value="Ras GEF"/>
    <property type="match status" value="1"/>
</dbReference>
<feature type="domain" description="N-terminal Ras-GEF" evidence="3">
    <location>
        <begin position="87"/>
        <end position="138"/>
    </location>
</feature>
<protein>
    <submittedName>
        <fullName evidence="5">Uncharacterized protein LOC105981208 isoform X1</fullName>
    </submittedName>
</protein>
<proteinExistence type="predicted"/>
<organism evidence="4 5">
    <name type="scientific">Dipodomys ordii</name>
    <name type="common">Ord's kangaroo rat</name>
    <dbReference type="NCBI Taxonomy" id="10020"/>
    <lineage>
        <taxon>Eukaryota</taxon>
        <taxon>Metazoa</taxon>
        <taxon>Chordata</taxon>
        <taxon>Craniata</taxon>
        <taxon>Vertebrata</taxon>
        <taxon>Euteleostomi</taxon>
        <taxon>Mammalia</taxon>
        <taxon>Eutheria</taxon>
        <taxon>Euarchontoglires</taxon>
        <taxon>Glires</taxon>
        <taxon>Rodentia</taxon>
        <taxon>Castorimorpha</taxon>
        <taxon>Heteromyidae</taxon>
        <taxon>Dipodomyinae</taxon>
        <taxon>Dipodomys</taxon>
    </lineage>
</organism>